<dbReference type="PANTHER" id="PTHR32089:SF120">
    <property type="entry name" value="METHYL-ACCEPTING CHEMOTAXIS PROTEIN TLPQ"/>
    <property type="match status" value="1"/>
</dbReference>
<dbReference type="InterPro" id="IPR004089">
    <property type="entry name" value="MCPsignal_dom"/>
</dbReference>
<evidence type="ECO:0000313" key="17">
    <source>
        <dbReference type="Proteomes" id="UP000557193"/>
    </source>
</evidence>
<keyword evidence="7 12" id="KW-0472">Membrane</keyword>
<feature type="domain" description="HAMP" evidence="14">
    <location>
        <begin position="322"/>
        <end position="376"/>
    </location>
</feature>
<dbReference type="PROSITE" id="PS50885">
    <property type="entry name" value="HAMP"/>
    <property type="match status" value="1"/>
</dbReference>
<comment type="subcellular location">
    <subcellularLocation>
        <location evidence="1">Cell membrane</location>
        <topology evidence="1">Multi-pass membrane protein</topology>
    </subcellularLocation>
</comment>
<dbReference type="Pfam" id="PF00015">
    <property type="entry name" value="MCPsignal"/>
    <property type="match status" value="1"/>
</dbReference>
<feature type="domain" description="Methyl-accepting transducer" evidence="13">
    <location>
        <begin position="381"/>
        <end position="617"/>
    </location>
</feature>
<evidence type="ECO:0000313" key="16">
    <source>
        <dbReference type="EMBL" id="MBB6341737.1"/>
    </source>
</evidence>
<organism evidence="16 17">
    <name type="scientific">Pseudomonas fluvialis</name>
    <dbReference type="NCBI Taxonomy" id="1793966"/>
    <lineage>
        <taxon>Bacteria</taxon>
        <taxon>Pseudomonadati</taxon>
        <taxon>Pseudomonadota</taxon>
        <taxon>Gammaproteobacteria</taxon>
        <taxon>Pseudomonadales</taxon>
        <taxon>Pseudomonadaceae</taxon>
        <taxon>Pseudomonas</taxon>
    </lineage>
</organism>
<dbReference type="Gene3D" id="1.10.287.950">
    <property type="entry name" value="Methyl-accepting chemotaxis protein"/>
    <property type="match status" value="1"/>
</dbReference>
<keyword evidence="17" id="KW-1185">Reference proteome</keyword>
<evidence type="ECO:0000256" key="11">
    <source>
        <dbReference type="SAM" id="Coils"/>
    </source>
</evidence>
<keyword evidence="5 12" id="KW-0812">Transmembrane</keyword>
<keyword evidence="4" id="KW-0145">Chemotaxis</keyword>
<dbReference type="PROSITE" id="PS51753">
    <property type="entry name" value="HBM"/>
    <property type="match status" value="1"/>
</dbReference>
<dbReference type="SUPFAM" id="SSF58104">
    <property type="entry name" value="Methyl-accepting chemotaxis protein (MCP) signaling domain"/>
    <property type="match status" value="1"/>
</dbReference>
<dbReference type="PANTHER" id="PTHR32089">
    <property type="entry name" value="METHYL-ACCEPTING CHEMOTAXIS PROTEIN MCPB"/>
    <property type="match status" value="1"/>
</dbReference>
<evidence type="ECO:0000256" key="7">
    <source>
        <dbReference type="ARBA" id="ARBA00023136"/>
    </source>
</evidence>
<dbReference type="Pfam" id="PF00672">
    <property type="entry name" value="HAMP"/>
    <property type="match status" value="1"/>
</dbReference>
<dbReference type="GO" id="GO:0007165">
    <property type="term" value="P:signal transduction"/>
    <property type="evidence" value="ECO:0007669"/>
    <property type="project" value="UniProtKB-KW"/>
</dbReference>
<dbReference type="Proteomes" id="UP000557193">
    <property type="component" value="Unassembled WGS sequence"/>
</dbReference>
<comment type="caution">
    <text evidence="16">The sequence shown here is derived from an EMBL/GenBank/DDBJ whole genome shotgun (WGS) entry which is preliminary data.</text>
</comment>
<dbReference type="GO" id="GO:0005886">
    <property type="term" value="C:plasma membrane"/>
    <property type="evidence" value="ECO:0007669"/>
    <property type="project" value="UniProtKB-SubCell"/>
</dbReference>
<protein>
    <submittedName>
        <fullName evidence="16">Methyl-accepting chemotaxis protein</fullName>
    </submittedName>
</protein>
<proteinExistence type="inferred from homology"/>
<dbReference type="CDD" id="cd06225">
    <property type="entry name" value="HAMP"/>
    <property type="match status" value="1"/>
</dbReference>
<dbReference type="SMART" id="SM00283">
    <property type="entry name" value="MA"/>
    <property type="match status" value="1"/>
</dbReference>
<keyword evidence="11" id="KW-0175">Coiled coil</keyword>
<keyword evidence="8 10" id="KW-0807">Transducer</keyword>
<evidence type="ECO:0000256" key="4">
    <source>
        <dbReference type="ARBA" id="ARBA00022500"/>
    </source>
</evidence>
<keyword evidence="3" id="KW-0488">Methylation</keyword>
<comment type="similarity">
    <text evidence="9">Belongs to the methyl-accepting chemotaxis (MCP) protein family.</text>
</comment>
<evidence type="ECO:0000256" key="2">
    <source>
        <dbReference type="ARBA" id="ARBA00022475"/>
    </source>
</evidence>
<sequence length="653" mass="71026">MRGFKDWSVAYKLAVAPILMGLLLVLLGALSTFSLEQVASRVALVSEKLGPGVQQAARVAEEMGHLKNTVQQYLRTGEPALETRFSQLDKALQQALDASRSSLQLVGEASRLAEVEQSYSQYRQLFSETLVQLSRQQRVLQQEGLDQHGPQVEKELSATLVAAQQSFNLDAVFYSSASMSHLLLGSQSLYQFLQEQRAEQAKKALTELADAQSKMSVLRDRTSSDRTKQSMERALLELGQYRQAAEQLIQLIERRKQAVAQMETLDARIGEQASALQRVLLEAMGTAGQEAGSMADQTNRWLWLAVVLALCLGGGLSWMVGRALSRALWRLTRALQDVAEGEGDLTRRLPVTSAEDLGQLAKSFNTFAERIRCTVAEVSTSVSTLDQAVVAMRDSVSCVHSDVSEQLAENRAAASQISQLAEQSAALKQCAGEGAEHSQSARQAALQGQSRVDDNQVAMQALDQQFSSLAHVIETLQSDSGQIGSVVGVIRAIAEQTNLLALNAAIEAARAGEQGRGFAVVADEVRSLAGRTQQSTVEIEEIVQTLQRNAQASLQLMHDSREALEHAARCAAETRSTLQAVNGVIDQIDQSVLRIRQYADSQASMAADAGSGIDRASRLGERNHASVQEVMVASQSLDKLETRLGQLIKQFQI</sequence>
<gene>
    <name evidence="16" type="ORF">HNP49_001905</name>
</gene>
<dbReference type="GO" id="GO:0006935">
    <property type="term" value="P:chemotaxis"/>
    <property type="evidence" value="ECO:0007669"/>
    <property type="project" value="UniProtKB-KW"/>
</dbReference>
<dbReference type="InterPro" id="IPR003660">
    <property type="entry name" value="HAMP_dom"/>
</dbReference>
<dbReference type="AlphaFoldDB" id="A0A7X0BSB1"/>
<dbReference type="FunFam" id="1.10.287.950:FF:000001">
    <property type="entry name" value="Methyl-accepting chemotaxis sensory transducer"/>
    <property type="match status" value="1"/>
</dbReference>
<evidence type="ECO:0000256" key="10">
    <source>
        <dbReference type="PROSITE-ProRule" id="PRU00284"/>
    </source>
</evidence>
<evidence type="ECO:0000256" key="3">
    <source>
        <dbReference type="ARBA" id="ARBA00022481"/>
    </source>
</evidence>
<evidence type="ECO:0000256" key="9">
    <source>
        <dbReference type="ARBA" id="ARBA00029447"/>
    </source>
</evidence>
<keyword evidence="2" id="KW-1003">Cell membrane</keyword>
<evidence type="ECO:0000259" key="15">
    <source>
        <dbReference type="PROSITE" id="PS51753"/>
    </source>
</evidence>
<keyword evidence="6 12" id="KW-1133">Transmembrane helix</keyword>
<evidence type="ECO:0000259" key="13">
    <source>
        <dbReference type="PROSITE" id="PS50111"/>
    </source>
</evidence>
<feature type="transmembrane region" description="Helical" evidence="12">
    <location>
        <begin position="301"/>
        <end position="321"/>
    </location>
</feature>
<dbReference type="Gene3D" id="6.10.340.10">
    <property type="match status" value="1"/>
</dbReference>
<evidence type="ECO:0000256" key="8">
    <source>
        <dbReference type="ARBA" id="ARBA00023224"/>
    </source>
</evidence>
<evidence type="ECO:0000256" key="6">
    <source>
        <dbReference type="ARBA" id="ARBA00022989"/>
    </source>
</evidence>
<dbReference type="PROSITE" id="PS50111">
    <property type="entry name" value="CHEMOTAXIS_TRANSDUC_2"/>
    <property type="match status" value="1"/>
</dbReference>
<dbReference type="InterPro" id="IPR032255">
    <property type="entry name" value="HBM"/>
</dbReference>
<evidence type="ECO:0000256" key="12">
    <source>
        <dbReference type="SAM" id="Phobius"/>
    </source>
</evidence>
<evidence type="ECO:0000256" key="1">
    <source>
        <dbReference type="ARBA" id="ARBA00004651"/>
    </source>
</evidence>
<feature type="domain" description="HBM" evidence="15">
    <location>
        <begin position="48"/>
        <end position="288"/>
    </location>
</feature>
<name>A0A7X0BSB1_9PSED</name>
<dbReference type="SMART" id="SM01358">
    <property type="entry name" value="HBM"/>
    <property type="match status" value="1"/>
</dbReference>
<feature type="coiled-coil region" evidence="11">
    <location>
        <begin position="201"/>
        <end position="268"/>
    </location>
</feature>
<reference evidence="16 17" key="1">
    <citation type="submission" date="2020-08" db="EMBL/GenBank/DDBJ databases">
        <title>Functional genomics of gut bacteria from endangered species of beetles.</title>
        <authorList>
            <person name="Carlos-Shanley C."/>
        </authorList>
    </citation>
    <scope>NUCLEOTIDE SEQUENCE [LARGE SCALE GENOMIC DNA]</scope>
    <source>
        <strain evidence="16 17">S00202</strain>
    </source>
</reference>
<evidence type="ECO:0000259" key="14">
    <source>
        <dbReference type="PROSITE" id="PS50885"/>
    </source>
</evidence>
<dbReference type="SMART" id="SM00304">
    <property type="entry name" value="HAMP"/>
    <property type="match status" value="1"/>
</dbReference>
<evidence type="ECO:0000256" key="5">
    <source>
        <dbReference type="ARBA" id="ARBA00022692"/>
    </source>
</evidence>
<dbReference type="EMBL" id="JACHLL010000003">
    <property type="protein sequence ID" value="MBB6341737.1"/>
    <property type="molecule type" value="Genomic_DNA"/>
</dbReference>
<accession>A0A7X0BSB1</accession>